<reference evidence="2" key="1">
    <citation type="submission" date="2018-05" db="EMBL/GenBank/DDBJ databases">
        <authorList>
            <person name="Lanie J.A."/>
            <person name="Ng W.-L."/>
            <person name="Kazmierczak K.M."/>
            <person name="Andrzejewski T.M."/>
            <person name="Davidsen T.M."/>
            <person name="Wayne K.J."/>
            <person name="Tettelin H."/>
            <person name="Glass J.I."/>
            <person name="Rusch D."/>
            <person name="Podicherti R."/>
            <person name="Tsui H.-C.T."/>
            <person name="Winkler M.E."/>
        </authorList>
    </citation>
    <scope>NUCLEOTIDE SEQUENCE</scope>
</reference>
<dbReference type="EMBL" id="UINC01016300">
    <property type="protein sequence ID" value="SVA67960.1"/>
    <property type="molecule type" value="Genomic_DNA"/>
</dbReference>
<gene>
    <name evidence="2" type="ORF">METZ01_LOCUS120814</name>
</gene>
<proteinExistence type="predicted"/>
<feature type="non-terminal residue" evidence="2">
    <location>
        <position position="44"/>
    </location>
</feature>
<name>A0A381XTH2_9ZZZZ</name>
<dbReference type="AlphaFoldDB" id="A0A381XTH2"/>
<evidence type="ECO:0000313" key="2">
    <source>
        <dbReference type="EMBL" id="SVA67960.1"/>
    </source>
</evidence>
<organism evidence="2">
    <name type="scientific">marine metagenome</name>
    <dbReference type="NCBI Taxonomy" id="408172"/>
    <lineage>
        <taxon>unclassified sequences</taxon>
        <taxon>metagenomes</taxon>
        <taxon>ecological metagenomes</taxon>
    </lineage>
</organism>
<protein>
    <submittedName>
        <fullName evidence="2">Uncharacterized protein</fullName>
    </submittedName>
</protein>
<accession>A0A381XTH2</accession>
<feature type="region of interest" description="Disordered" evidence="1">
    <location>
        <begin position="15"/>
        <end position="44"/>
    </location>
</feature>
<evidence type="ECO:0000256" key="1">
    <source>
        <dbReference type="SAM" id="MobiDB-lite"/>
    </source>
</evidence>
<sequence>MKMNHIRMAISKIRTTTQEKRREQGHQVQAEFQVPSKVKANADP</sequence>